<name>A0A1Y1HP19_KLENI</name>
<evidence type="ECO:0000313" key="4">
    <source>
        <dbReference type="Proteomes" id="UP000054558"/>
    </source>
</evidence>
<dbReference type="OMA" id="FDWDHAE"/>
<accession>A0A1Y1HP19</accession>
<evidence type="ECO:0000313" key="3">
    <source>
        <dbReference type="EMBL" id="GAQ79783.1"/>
    </source>
</evidence>
<dbReference type="Proteomes" id="UP000054558">
    <property type="component" value="Unassembled WGS sequence"/>
</dbReference>
<protein>
    <submittedName>
        <fullName evidence="3">Sn1-specific diacylglycerol lipase</fullName>
    </submittedName>
</protein>
<dbReference type="CDD" id="cd00519">
    <property type="entry name" value="Lipase_3"/>
    <property type="match status" value="1"/>
</dbReference>
<dbReference type="SUPFAM" id="SSF53474">
    <property type="entry name" value="alpha/beta-Hydrolases"/>
    <property type="match status" value="1"/>
</dbReference>
<dbReference type="AlphaFoldDB" id="A0A1Y1HP19"/>
<dbReference type="Pfam" id="PF01764">
    <property type="entry name" value="Lipase_3"/>
    <property type="match status" value="1"/>
</dbReference>
<reference evidence="3 4" key="1">
    <citation type="journal article" date="2014" name="Nat. Commun.">
        <title>Klebsormidium flaccidum genome reveals primary factors for plant terrestrial adaptation.</title>
        <authorList>
            <person name="Hori K."/>
            <person name="Maruyama F."/>
            <person name="Fujisawa T."/>
            <person name="Togashi T."/>
            <person name="Yamamoto N."/>
            <person name="Seo M."/>
            <person name="Sato S."/>
            <person name="Yamada T."/>
            <person name="Mori H."/>
            <person name="Tajima N."/>
            <person name="Moriyama T."/>
            <person name="Ikeuchi M."/>
            <person name="Watanabe M."/>
            <person name="Wada H."/>
            <person name="Kobayashi K."/>
            <person name="Saito M."/>
            <person name="Masuda T."/>
            <person name="Sasaki-Sekimoto Y."/>
            <person name="Mashiguchi K."/>
            <person name="Awai K."/>
            <person name="Shimojima M."/>
            <person name="Masuda S."/>
            <person name="Iwai M."/>
            <person name="Nobusawa T."/>
            <person name="Narise T."/>
            <person name="Kondo S."/>
            <person name="Saito H."/>
            <person name="Sato R."/>
            <person name="Murakawa M."/>
            <person name="Ihara Y."/>
            <person name="Oshima-Yamada Y."/>
            <person name="Ohtaka K."/>
            <person name="Satoh M."/>
            <person name="Sonobe K."/>
            <person name="Ishii M."/>
            <person name="Ohtani R."/>
            <person name="Kanamori-Sato M."/>
            <person name="Honoki R."/>
            <person name="Miyazaki D."/>
            <person name="Mochizuki H."/>
            <person name="Umetsu J."/>
            <person name="Higashi K."/>
            <person name="Shibata D."/>
            <person name="Kamiya Y."/>
            <person name="Sato N."/>
            <person name="Nakamura Y."/>
            <person name="Tabata S."/>
            <person name="Ida S."/>
            <person name="Kurokawa K."/>
            <person name="Ohta H."/>
        </authorList>
    </citation>
    <scope>NUCLEOTIDE SEQUENCE [LARGE SCALE GENOMIC DNA]</scope>
    <source>
        <strain evidence="3 4">NIES-2285</strain>
    </source>
</reference>
<sequence length="499" mass="54984">MAFILRRAVVLVVGGSGAFILVQKLLRRTKPDSSGQPSPLELVAKGASQLQNNVGAFSLHDTLLALTAMSKVSEEETPAVPGKPAPEAKDALWLLQAQHWRVMAEAVYAPSPAQWSIQTAMPESNLLCCNLESNSDAMRPAFVVAIDGPFNAVVLAVRGTADMTDMLLNAAAEPVDFKAGRAHAGLVHASKGVLEEARDCVDKAMKDHKGKKLVCVGHSLGAATAILAGHVLREDYPNVECWGFSTPACLTLDAARSCAEYATSVLNNHDVVPRFMMANLERLRQEISDFDFDHAREIMRSNEDLRQINTAAEAMKRVEQAQHSAEGLLAKLKSILGKLVPFKKRHNHKEERQESNEEKEGPIGLYPPGKLLVLSSDPYGHGLMPESRKGVPSMRDYGVFPSHERAAKTKWTLNKADQTDFERLYISPWVMSDHMMITHMEGLDSLQHECEPFLDRKRPAMSAQSSQTDPEARKILKDASIHPLAWVFMGAFVSAWLRI</sequence>
<keyword evidence="4" id="KW-1185">Reference proteome</keyword>
<gene>
    <name evidence="3" type="ORF">KFL_000380170</name>
</gene>
<feature type="region of interest" description="Disordered" evidence="1">
    <location>
        <begin position="343"/>
        <end position="364"/>
    </location>
</feature>
<organism evidence="3 4">
    <name type="scientific">Klebsormidium nitens</name>
    <name type="common">Green alga</name>
    <name type="synonym">Ulothrix nitens</name>
    <dbReference type="NCBI Taxonomy" id="105231"/>
    <lineage>
        <taxon>Eukaryota</taxon>
        <taxon>Viridiplantae</taxon>
        <taxon>Streptophyta</taxon>
        <taxon>Klebsormidiophyceae</taxon>
        <taxon>Klebsormidiales</taxon>
        <taxon>Klebsormidiaceae</taxon>
        <taxon>Klebsormidium</taxon>
    </lineage>
</organism>
<dbReference type="InterPro" id="IPR002921">
    <property type="entry name" value="Fungal_lipase-type"/>
</dbReference>
<dbReference type="InterPro" id="IPR029058">
    <property type="entry name" value="AB_hydrolase_fold"/>
</dbReference>
<dbReference type="PANTHER" id="PTHR46023">
    <property type="entry name" value="LIPASE CLASS 3 PROTEIN-LIKE"/>
    <property type="match status" value="1"/>
</dbReference>
<proteinExistence type="predicted"/>
<dbReference type="PANTHER" id="PTHR46023:SF8">
    <property type="entry name" value="SN1-SPECIFIC DIACYLGLYCEROL LIPASE"/>
    <property type="match status" value="1"/>
</dbReference>
<feature type="compositionally biased region" description="Basic and acidic residues" evidence="1">
    <location>
        <begin position="348"/>
        <end position="361"/>
    </location>
</feature>
<evidence type="ECO:0000256" key="1">
    <source>
        <dbReference type="SAM" id="MobiDB-lite"/>
    </source>
</evidence>
<dbReference type="GO" id="GO:0006629">
    <property type="term" value="P:lipid metabolic process"/>
    <property type="evidence" value="ECO:0007669"/>
    <property type="project" value="InterPro"/>
</dbReference>
<dbReference type="Gene3D" id="3.40.50.1820">
    <property type="entry name" value="alpha/beta hydrolase"/>
    <property type="match status" value="1"/>
</dbReference>
<evidence type="ECO:0000259" key="2">
    <source>
        <dbReference type="Pfam" id="PF01764"/>
    </source>
</evidence>
<feature type="domain" description="Fungal lipase-type" evidence="2">
    <location>
        <begin position="154"/>
        <end position="278"/>
    </location>
</feature>
<dbReference type="EMBL" id="DF236987">
    <property type="protein sequence ID" value="GAQ79783.1"/>
    <property type="molecule type" value="Genomic_DNA"/>
</dbReference>
<dbReference type="OrthoDB" id="438440at2759"/>